<proteinExistence type="predicted"/>
<evidence type="ECO:0000313" key="7">
    <source>
        <dbReference type="Proteomes" id="UP000011668"/>
    </source>
</evidence>
<dbReference type="GO" id="GO:0043565">
    <property type="term" value="F:sequence-specific DNA binding"/>
    <property type="evidence" value="ECO:0007669"/>
    <property type="project" value="InterPro"/>
</dbReference>
<evidence type="ECO:0000313" key="6">
    <source>
        <dbReference type="EMBL" id="ELU43255.1"/>
    </source>
</evidence>
<keyword evidence="7" id="KW-1185">Reference proteome</keyword>
<reference evidence="6 7" key="1">
    <citation type="journal article" date="2013" name="Nat. Commun.">
        <title>The evolution and pathogenic mechanisms of the rice sheath blight pathogen.</title>
        <authorList>
            <person name="Zheng A."/>
            <person name="Lin R."/>
            <person name="Xu L."/>
            <person name="Qin P."/>
            <person name="Tang C."/>
            <person name="Ai P."/>
            <person name="Zhang D."/>
            <person name="Liu Y."/>
            <person name="Sun Z."/>
            <person name="Feng H."/>
            <person name="Wang Y."/>
            <person name="Chen Y."/>
            <person name="Liang X."/>
            <person name="Fu R."/>
            <person name="Li Q."/>
            <person name="Zhang J."/>
            <person name="Yu X."/>
            <person name="Xie Z."/>
            <person name="Ding L."/>
            <person name="Guan P."/>
            <person name="Tang J."/>
            <person name="Liang Y."/>
            <person name="Wang S."/>
            <person name="Deng Q."/>
            <person name="Li S."/>
            <person name="Zhu J."/>
            <person name="Wang L."/>
            <person name="Liu H."/>
            <person name="Li P."/>
        </authorList>
    </citation>
    <scope>NUCLEOTIDE SEQUENCE [LARGE SCALE GENOMIC DNA]</scope>
    <source>
        <strain evidence="7">AG-1 IA</strain>
    </source>
</reference>
<feature type="compositionally biased region" description="Low complexity" evidence="4">
    <location>
        <begin position="366"/>
        <end position="392"/>
    </location>
</feature>
<protein>
    <submittedName>
        <fullName evidence="6">HSF-type DNA-binding domain-containing protein</fullName>
    </submittedName>
</protein>
<evidence type="ECO:0000256" key="3">
    <source>
        <dbReference type="ARBA" id="ARBA00023242"/>
    </source>
</evidence>
<dbReference type="InterPro" id="IPR000232">
    <property type="entry name" value="HSF_DNA-bd"/>
</dbReference>
<accession>L8WZ52</accession>
<dbReference type="OrthoDB" id="432483at2759"/>
<feature type="compositionally biased region" description="Low complexity" evidence="4">
    <location>
        <begin position="414"/>
        <end position="423"/>
    </location>
</feature>
<comment type="subcellular location">
    <subcellularLocation>
        <location evidence="1">Nucleus</location>
    </subcellularLocation>
</comment>
<dbReference type="InterPro" id="IPR036388">
    <property type="entry name" value="WH-like_DNA-bd_sf"/>
</dbReference>
<name>L8WZ52_THACA</name>
<dbReference type="HOGENOM" id="CLU_440875_0_0_1"/>
<dbReference type="Pfam" id="PF00447">
    <property type="entry name" value="HSF_DNA-bind"/>
    <property type="match status" value="1"/>
</dbReference>
<evidence type="ECO:0000256" key="2">
    <source>
        <dbReference type="ARBA" id="ARBA00023125"/>
    </source>
</evidence>
<feature type="compositionally biased region" description="Low complexity" evidence="4">
    <location>
        <begin position="72"/>
        <end position="82"/>
    </location>
</feature>
<feature type="region of interest" description="Disordered" evidence="4">
    <location>
        <begin position="58"/>
        <end position="106"/>
    </location>
</feature>
<feature type="compositionally biased region" description="Low complexity" evidence="4">
    <location>
        <begin position="319"/>
        <end position="337"/>
    </location>
</feature>
<dbReference type="SUPFAM" id="SSF46785">
    <property type="entry name" value="Winged helix' DNA-binding domain"/>
    <property type="match status" value="1"/>
</dbReference>
<dbReference type="Gene3D" id="1.10.10.10">
    <property type="entry name" value="Winged helix-like DNA-binding domain superfamily/Winged helix DNA-binding domain"/>
    <property type="match status" value="1"/>
</dbReference>
<evidence type="ECO:0000256" key="4">
    <source>
        <dbReference type="SAM" id="MobiDB-lite"/>
    </source>
</evidence>
<comment type="caution">
    <text evidence="6">The sequence shown here is derived from an EMBL/GenBank/DDBJ whole genome shotgun (WGS) entry which is preliminary data.</text>
</comment>
<dbReference type="GO" id="GO:0005634">
    <property type="term" value="C:nucleus"/>
    <property type="evidence" value="ECO:0007669"/>
    <property type="project" value="UniProtKB-SubCell"/>
</dbReference>
<keyword evidence="3" id="KW-0539">Nucleus</keyword>
<dbReference type="EMBL" id="AFRT01000588">
    <property type="protein sequence ID" value="ELU43255.1"/>
    <property type="molecule type" value="Genomic_DNA"/>
</dbReference>
<sequence length="620" mass="66650">MVSQGLFGLLRVPILTSGSTNRLRVPCSRPASARQPTLNDSKHVTCMLDILPRTMSSYSPTQQSQIYPPALPQQSQQPPHSQSPEEHDDGDATPPKSADSQKLETKPQATFLTKLYALLERPEYQSMIRWDAAGEQIIVERPEQLALHVLPSIYRQSRFTDLCAKSTYAMLIQPLTIPMRAPAHPTLNRNSPPEVVANFKRRVPPRLPKPRKRDQIDISRVGPGSLAPGLTVPSSTHPMSLGMVQGKPRTRGFSAPSLPFGFAGTAHLQPAGQPQPYYNVAPPQKWGGSYGTSLPPLTVPGEHGYGPSYGRHMDDPHAPHYGHSSQYPPHHSSQQLPVLRDPAFQYPGYGTGAPGSGADTSSWSFLPPASSLTSSHSGSLSSLLNPSANSGSYARPPSSGGFAHGSPDSRPNTGYSVASSVSSIGGGGYDGGEQNPFALRPTTVGGRDESGRPLTPTSAGGVRPGSSKGNPPGASSLTRILAPTARTIPRLVLGRGLLLTIIWDPSEVEAWPSHMAPSTTVRLLQNSPTLHLARALTMASGWDNVVFDPAHRHRPCRVIRQHPTRPSTHHRGLTTTVSLRLHRQAGMAQQARSAHQKTCRVSSDLNYFGMTDGGKPPIHA</sequence>
<dbReference type="AlphaFoldDB" id="L8WZ52"/>
<feature type="region of interest" description="Disordered" evidence="4">
    <location>
        <begin position="301"/>
        <end position="477"/>
    </location>
</feature>
<evidence type="ECO:0000256" key="1">
    <source>
        <dbReference type="ARBA" id="ARBA00004123"/>
    </source>
</evidence>
<dbReference type="GO" id="GO:0003700">
    <property type="term" value="F:DNA-binding transcription factor activity"/>
    <property type="evidence" value="ECO:0007669"/>
    <property type="project" value="InterPro"/>
</dbReference>
<feature type="domain" description="HSF-type DNA-binding" evidence="5">
    <location>
        <begin position="111"/>
        <end position="161"/>
    </location>
</feature>
<keyword evidence="2 6" id="KW-0238">DNA-binding</keyword>
<dbReference type="InterPro" id="IPR036390">
    <property type="entry name" value="WH_DNA-bd_sf"/>
</dbReference>
<feature type="region of interest" description="Disordered" evidence="4">
    <location>
        <begin position="218"/>
        <end position="238"/>
    </location>
</feature>
<organism evidence="6 7">
    <name type="scientific">Thanatephorus cucumeris (strain AG1-IA)</name>
    <name type="common">Rice sheath blight fungus</name>
    <name type="synonym">Rhizoctonia solani</name>
    <dbReference type="NCBI Taxonomy" id="983506"/>
    <lineage>
        <taxon>Eukaryota</taxon>
        <taxon>Fungi</taxon>
        <taxon>Dikarya</taxon>
        <taxon>Basidiomycota</taxon>
        <taxon>Agaricomycotina</taxon>
        <taxon>Agaricomycetes</taxon>
        <taxon>Cantharellales</taxon>
        <taxon>Ceratobasidiaceae</taxon>
        <taxon>Rhizoctonia</taxon>
        <taxon>Rhizoctonia solani AG-1</taxon>
    </lineage>
</organism>
<gene>
    <name evidence="6" type="ORF">AG1IA_02715</name>
</gene>
<feature type="compositionally biased region" description="Polar residues" evidence="4">
    <location>
        <begin position="467"/>
        <end position="477"/>
    </location>
</feature>
<dbReference type="Proteomes" id="UP000011668">
    <property type="component" value="Unassembled WGS sequence"/>
</dbReference>
<dbReference type="STRING" id="983506.L8WZ52"/>
<evidence type="ECO:0000259" key="5">
    <source>
        <dbReference type="Pfam" id="PF00447"/>
    </source>
</evidence>